<comment type="subcellular location">
    <subcellularLocation>
        <location evidence="1">Membrane</location>
    </subcellularLocation>
</comment>
<comment type="caution">
    <text evidence="8">The sequence shown here is derived from an EMBL/GenBank/DDBJ whole genome shotgun (WGS) entry which is preliminary data.</text>
</comment>
<dbReference type="GO" id="GO:0016020">
    <property type="term" value="C:membrane"/>
    <property type="evidence" value="ECO:0007669"/>
    <property type="project" value="UniProtKB-SubCell"/>
</dbReference>
<keyword evidence="5" id="KW-0472">Membrane</keyword>
<evidence type="ECO:0000256" key="5">
    <source>
        <dbReference type="ARBA" id="ARBA00023136"/>
    </source>
</evidence>
<evidence type="ECO:0000256" key="3">
    <source>
        <dbReference type="ARBA" id="ARBA00022729"/>
    </source>
</evidence>
<dbReference type="AlphaFoldDB" id="A0AAD9TPK3"/>
<sequence length="122" mass="13948">MYIFRRPVIIFILALFSLLSTTSQHSTCSEAFTKMKEERKMFHCMKLPTLGAEFAWNYHDQDHTTQIDIFFWTRLHAKIGWLAWGVNPTIKPKMIGTQAIIGIRLPNGTLATDTYNVTGAPS</sequence>
<dbReference type="Proteomes" id="UP001280121">
    <property type="component" value="Unassembled WGS sequence"/>
</dbReference>
<dbReference type="PANTHER" id="PTHR23130:SF175">
    <property type="entry name" value="CYTOCHROME B561 AND DOMON DOMAIN-CONTAINING PROTEIN"/>
    <property type="match status" value="1"/>
</dbReference>
<feature type="domain" description="DOMON" evidence="7">
    <location>
        <begin position="50"/>
        <end position="122"/>
    </location>
</feature>
<keyword evidence="3 6" id="KW-0732">Signal</keyword>
<evidence type="ECO:0000259" key="7">
    <source>
        <dbReference type="PROSITE" id="PS50836"/>
    </source>
</evidence>
<feature type="chain" id="PRO_5041994594" description="DOMON domain-containing protein" evidence="6">
    <location>
        <begin position="25"/>
        <end position="122"/>
    </location>
</feature>
<evidence type="ECO:0000313" key="8">
    <source>
        <dbReference type="EMBL" id="KAK2639776.1"/>
    </source>
</evidence>
<reference evidence="8" key="1">
    <citation type="journal article" date="2023" name="Plant J.">
        <title>Genome sequences and population genomics provide insights into the demographic history, inbreeding, and mutation load of two 'living fossil' tree species of Dipteronia.</title>
        <authorList>
            <person name="Feng Y."/>
            <person name="Comes H.P."/>
            <person name="Chen J."/>
            <person name="Zhu S."/>
            <person name="Lu R."/>
            <person name="Zhang X."/>
            <person name="Li P."/>
            <person name="Qiu J."/>
            <person name="Olsen K.M."/>
            <person name="Qiu Y."/>
        </authorList>
    </citation>
    <scope>NUCLEOTIDE SEQUENCE</scope>
    <source>
        <strain evidence="8">KIB01</strain>
    </source>
</reference>
<dbReference type="InterPro" id="IPR005018">
    <property type="entry name" value="DOMON_domain"/>
</dbReference>
<organism evidence="8 9">
    <name type="scientific">Dipteronia dyeriana</name>
    <dbReference type="NCBI Taxonomy" id="168575"/>
    <lineage>
        <taxon>Eukaryota</taxon>
        <taxon>Viridiplantae</taxon>
        <taxon>Streptophyta</taxon>
        <taxon>Embryophyta</taxon>
        <taxon>Tracheophyta</taxon>
        <taxon>Spermatophyta</taxon>
        <taxon>Magnoliopsida</taxon>
        <taxon>eudicotyledons</taxon>
        <taxon>Gunneridae</taxon>
        <taxon>Pentapetalae</taxon>
        <taxon>rosids</taxon>
        <taxon>malvids</taxon>
        <taxon>Sapindales</taxon>
        <taxon>Sapindaceae</taxon>
        <taxon>Hippocastanoideae</taxon>
        <taxon>Acereae</taxon>
        <taxon>Dipteronia</taxon>
    </lineage>
</organism>
<accession>A0AAD9TPK3</accession>
<evidence type="ECO:0000256" key="1">
    <source>
        <dbReference type="ARBA" id="ARBA00004370"/>
    </source>
</evidence>
<keyword evidence="2" id="KW-0813">Transport</keyword>
<feature type="signal peptide" evidence="6">
    <location>
        <begin position="1"/>
        <end position="24"/>
    </location>
</feature>
<evidence type="ECO:0000256" key="2">
    <source>
        <dbReference type="ARBA" id="ARBA00022448"/>
    </source>
</evidence>
<dbReference type="PANTHER" id="PTHR23130">
    <property type="entry name" value="CYTOCHROME B561 AND DOMON DOMAIN-CONTAINING PROTEIN"/>
    <property type="match status" value="1"/>
</dbReference>
<evidence type="ECO:0000256" key="4">
    <source>
        <dbReference type="ARBA" id="ARBA00022982"/>
    </source>
</evidence>
<keyword evidence="9" id="KW-1185">Reference proteome</keyword>
<gene>
    <name evidence="8" type="ORF">Ddye_027571</name>
</gene>
<dbReference type="PROSITE" id="PS50836">
    <property type="entry name" value="DOMON"/>
    <property type="match status" value="1"/>
</dbReference>
<name>A0AAD9TPK3_9ROSI</name>
<protein>
    <recommendedName>
        <fullName evidence="7">DOMON domain-containing protein</fullName>
    </recommendedName>
</protein>
<evidence type="ECO:0000313" key="9">
    <source>
        <dbReference type="Proteomes" id="UP001280121"/>
    </source>
</evidence>
<evidence type="ECO:0000256" key="6">
    <source>
        <dbReference type="SAM" id="SignalP"/>
    </source>
</evidence>
<keyword evidence="4" id="KW-0249">Electron transport</keyword>
<dbReference type="EMBL" id="JANJYI010000008">
    <property type="protein sequence ID" value="KAK2639776.1"/>
    <property type="molecule type" value="Genomic_DNA"/>
</dbReference>
<proteinExistence type="predicted"/>